<name>I0W5M1_9FLAO</name>
<evidence type="ECO:0000313" key="2">
    <source>
        <dbReference type="Proteomes" id="UP000005938"/>
    </source>
</evidence>
<accession>I0W5M1</accession>
<dbReference type="EMBL" id="AJJU01000040">
    <property type="protein sequence ID" value="EID71687.1"/>
    <property type="molecule type" value="Genomic_DNA"/>
</dbReference>
<reference evidence="1 2" key="1">
    <citation type="journal article" date="2012" name="J. Bacteriol.">
        <title>Genome Sequence of the Halotolerant Bacterium Imtechella halotolerans K1T.</title>
        <authorList>
            <person name="Kumar S."/>
            <person name="Vikram S."/>
            <person name="Subramanian S."/>
            <person name="Raghava G.P."/>
            <person name="Pinnaka A.K."/>
        </authorList>
    </citation>
    <scope>NUCLEOTIDE SEQUENCE [LARGE SCALE GENOMIC DNA]</scope>
    <source>
        <strain evidence="1 2">K1</strain>
    </source>
</reference>
<dbReference type="AlphaFoldDB" id="I0W5M1"/>
<proteinExistence type="predicted"/>
<dbReference type="Proteomes" id="UP000005938">
    <property type="component" value="Unassembled WGS sequence"/>
</dbReference>
<protein>
    <submittedName>
        <fullName evidence="1">Uncharacterized protein</fullName>
    </submittedName>
</protein>
<sequence length="77" mass="9271">MKNNRYNLTQIFLETILCVECQKLKTMKNKTDQIEEQSLDDTLLKMKKIKELSEENFVLLRPIEGTQEGYYLNYCRF</sequence>
<evidence type="ECO:0000313" key="1">
    <source>
        <dbReference type="EMBL" id="EID71687.1"/>
    </source>
</evidence>
<comment type="caution">
    <text evidence="1">The sequence shown here is derived from an EMBL/GenBank/DDBJ whole genome shotgun (WGS) entry which is preliminary data.</text>
</comment>
<keyword evidence="2" id="KW-1185">Reference proteome</keyword>
<gene>
    <name evidence="1" type="ORF">W5A_13330</name>
</gene>
<organism evidence="1 2">
    <name type="scientific">Imtechella halotolerans K1</name>
    <dbReference type="NCBI Taxonomy" id="946077"/>
    <lineage>
        <taxon>Bacteria</taxon>
        <taxon>Pseudomonadati</taxon>
        <taxon>Bacteroidota</taxon>
        <taxon>Flavobacteriia</taxon>
        <taxon>Flavobacteriales</taxon>
        <taxon>Flavobacteriaceae</taxon>
        <taxon>Imtechella</taxon>
    </lineage>
</organism>